<feature type="transmembrane region" description="Helical" evidence="6">
    <location>
        <begin position="46"/>
        <end position="64"/>
    </location>
</feature>
<feature type="transmembrane region" description="Helical" evidence="6">
    <location>
        <begin position="505"/>
        <end position="535"/>
    </location>
</feature>
<dbReference type="Pfam" id="PF03772">
    <property type="entry name" value="Competence"/>
    <property type="match status" value="1"/>
</dbReference>
<evidence type="ECO:0000256" key="2">
    <source>
        <dbReference type="ARBA" id="ARBA00022475"/>
    </source>
</evidence>
<evidence type="ECO:0000259" key="8">
    <source>
        <dbReference type="Pfam" id="PF13567"/>
    </source>
</evidence>
<dbReference type="PANTHER" id="PTHR30619">
    <property type="entry name" value="DNA INTERNALIZATION/COMPETENCE PROTEIN COMEC/REC2"/>
    <property type="match status" value="1"/>
</dbReference>
<dbReference type="AlphaFoldDB" id="A0A2R4M066"/>
<dbReference type="InterPro" id="IPR025405">
    <property type="entry name" value="DUF4131"/>
</dbReference>
<evidence type="ECO:0000256" key="4">
    <source>
        <dbReference type="ARBA" id="ARBA00022989"/>
    </source>
</evidence>
<dbReference type="Proteomes" id="UP000241447">
    <property type="component" value="Chromosome"/>
</dbReference>
<protein>
    <submittedName>
        <fullName evidence="9">Competence protein</fullName>
    </submittedName>
</protein>
<proteinExistence type="predicted"/>
<dbReference type="KEGG" id="cbak:DA792_05200"/>
<evidence type="ECO:0000259" key="7">
    <source>
        <dbReference type="Pfam" id="PF03772"/>
    </source>
</evidence>
<name>A0A2R4M066_9RHOB</name>
<dbReference type="RefSeq" id="WP_107718705.1">
    <property type="nucleotide sequence ID" value="NZ_CP028475.1"/>
</dbReference>
<feature type="transmembrane region" description="Helical" evidence="6">
    <location>
        <begin position="22"/>
        <end position="39"/>
    </location>
</feature>
<feature type="transmembrane region" description="Helical" evidence="6">
    <location>
        <begin position="346"/>
        <end position="363"/>
    </location>
</feature>
<feature type="transmembrane region" description="Helical" evidence="6">
    <location>
        <begin position="465"/>
        <end position="485"/>
    </location>
</feature>
<feature type="domain" description="ComEC/Rec2-related protein" evidence="7">
    <location>
        <begin position="241"/>
        <end position="519"/>
    </location>
</feature>
<dbReference type="InterPro" id="IPR004477">
    <property type="entry name" value="ComEC_N"/>
</dbReference>
<accession>A0A2R4M066</accession>
<keyword evidence="3 6" id="KW-0812">Transmembrane</keyword>
<keyword evidence="2" id="KW-1003">Cell membrane</keyword>
<comment type="subcellular location">
    <subcellularLocation>
        <location evidence="1">Cell membrane</location>
        <topology evidence="1">Multi-pass membrane protein</topology>
    </subcellularLocation>
</comment>
<feature type="transmembrane region" description="Helical" evidence="6">
    <location>
        <begin position="70"/>
        <end position="89"/>
    </location>
</feature>
<keyword evidence="4 6" id="KW-1133">Transmembrane helix</keyword>
<gene>
    <name evidence="9" type="ORF">DA792_05200</name>
</gene>
<evidence type="ECO:0000256" key="6">
    <source>
        <dbReference type="SAM" id="Phobius"/>
    </source>
</evidence>
<evidence type="ECO:0000256" key="1">
    <source>
        <dbReference type="ARBA" id="ARBA00004651"/>
    </source>
</evidence>
<feature type="transmembrane region" description="Helical" evidence="6">
    <location>
        <begin position="303"/>
        <end position="325"/>
    </location>
</feature>
<evidence type="ECO:0000256" key="5">
    <source>
        <dbReference type="ARBA" id="ARBA00023136"/>
    </source>
</evidence>
<dbReference type="PANTHER" id="PTHR30619:SF1">
    <property type="entry name" value="RECOMBINATION PROTEIN 2"/>
    <property type="match status" value="1"/>
</dbReference>
<dbReference type="GO" id="GO:0005886">
    <property type="term" value="C:plasma membrane"/>
    <property type="evidence" value="ECO:0007669"/>
    <property type="project" value="UniProtKB-SubCell"/>
</dbReference>
<feature type="transmembrane region" description="Helical" evidence="6">
    <location>
        <begin position="434"/>
        <end position="458"/>
    </location>
</feature>
<reference evidence="9 10" key="1">
    <citation type="submission" date="2018-03" db="EMBL/GenBank/DDBJ databases">
        <title>The Complete Genome of Celeribacter baekdonensis strain LH4, a Thiosulfate-Oxidizing Alphaproteobacterium Isolated from Gulf of Mexico Continental Slope Sediments.</title>
        <authorList>
            <person name="Flood B.E."/>
            <person name="Bailey J.V."/>
            <person name="Leprich D."/>
        </authorList>
    </citation>
    <scope>NUCLEOTIDE SEQUENCE [LARGE SCALE GENOMIC DNA]</scope>
    <source>
        <strain evidence="9 10">LH4</strain>
    </source>
</reference>
<feature type="domain" description="DUF4131" evidence="8">
    <location>
        <begin position="50"/>
        <end position="198"/>
    </location>
</feature>
<evidence type="ECO:0000313" key="9">
    <source>
        <dbReference type="EMBL" id="AVW90556.1"/>
    </source>
</evidence>
<keyword evidence="5 6" id="KW-0472">Membrane</keyword>
<sequence length="719" mass="76552">MRLFTLIAQAPLDIVDAQRGRLFLWLPVCFGIGIGVFFAQPLEPSVALLRMILAGVILGLLTLIKTPPRAAPVLIAVLTIALGFLATGLRTHMVSEPVLSFRYYGPVEGRVVHIDRSASDALRLTLDQVTLRNFAPDRTPHKVRISLYGDQGFVTPEPGMRLALTAHLSPPSGPSEPGAFEFQRMAWFDKLGAVGYTRVPSLRIADTDRSLTLWVHRLRQTLSFALQSQIPGQPGAFAAAILTGDRSGITLDTAEALRGANLSHLLAISGLHMGLLTGSVFFALRLCLAMVPGAALAWPLKKIAAWGALAAGLFYLALSGFNVATERAFVMVSVMLVAVLLDRQAISLRAVAIAALIILVLRPEVLPEPGFQMSFAATTALVAVFTIVRRLRLMSGWPNWLRGMATVVLSSAVAGIATAPVAAAHFNRIADFGLLANVISVPMMGAVIMPAAILALLLTPFGLQGLALAIMGGGIRWILAVAHTVSGWDGAVSRLAAPPPETLPLIALGGIFVILWRGRGQILGVLPVMAGFLLWSMADRPALLISEDGSLIGRMGAEGRVLNKPKGAGFVASVWLENDGDFADQLTAAARDMPVLDLPGLSIAHVSGRGWQDATRRACASHDFVVINQVWDGPMPEGCLLVDVGFLRQSGAVALSPLGDAVEMRTAYAASGVRLWNTPALRGAHPREARSARDALPPMVLGTRFAPDVVRLARGNKHD</sequence>
<feature type="transmembrane region" description="Helical" evidence="6">
    <location>
        <begin position="369"/>
        <end position="388"/>
    </location>
</feature>
<dbReference type="NCBIfam" id="TIGR00360">
    <property type="entry name" value="ComEC_N-term"/>
    <property type="match status" value="1"/>
</dbReference>
<organism evidence="9 10">
    <name type="scientific">Celeribacter baekdonensis</name>
    <dbReference type="NCBI Taxonomy" id="875171"/>
    <lineage>
        <taxon>Bacteria</taxon>
        <taxon>Pseudomonadati</taxon>
        <taxon>Pseudomonadota</taxon>
        <taxon>Alphaproteobacteria</taxon>
        <taxon>Rhodobacterales</taxon>
        <taxon>Roseobacteraceae</taxon>
        <taxon>Celeribacter</taxon>
    </lineage>
</organism>
<evidence type="ECO:0000313" key="10">
    <source>
        <dbReference type="Proteomes" id="UP000241447"/>
    </source>
</evidence>
<evidence type="ECO:0000256" key="3">
    <source>
        <dbReference type="ARBA" id="ARBA00022692"/>
    </source>
</evidence>
<dbReference type="OrthoDB" id="9790149at2"/>
<feature type="transmembrane region" description="Helical" evidence="6">
    <location>
        <begin position="400"/>
        <end position="422"/>
    </location>
</feature>
<dbReference type="InterPro" id="IPR052159">
    <property type="entry name" value="Competence_DNA_uptake"/>
</dbReference>
<dbReference type="EMBL" id="CP028475">
    <property type="protein sequence ID" value="AVW90556.1"/>
    <property type="molecule type" value="Genomic_DNA"/>
</dbReference>
<dbReference type="Pfam" id="PF13567">
    <property type="entry name" value="DUF4131"/>
    <property type="match status" value="1"/>
</dbReference>